<evidence type="ECO:0000313" key="2">
    <source>
        <dbReference type="Proteomes" id="UP001470230"/>
    </source>
</evidence>
<comment type="caution">
    <text evidence="1">The sequence shown here is derived from an EMBL/GenBank/DDBJ whole genome shotgun (WGS) entry which is preliminary data.</text>
</comment>
<evidence type="ECO:0000313" key="1">
    <source>
        <dbReference type="EMBL" id="KAK8893054.1"/>
    </source>
</evidence>
<dbReference type="EMBL" id="JAPFFF010000004">
    <property type="protein sequence ID" value="KAK8893054.1"/>
    <property type="molecule type" value="Genomic_DNA"/>
</dbReference>
<accession>A0ABR2KPL2</accession>
<name>A0ABR2KPL2_9EUKA</name>
<gene>
    <name evidence="1" type="ORF">M9Y10_030313</name>
</gene>
<proteinExistence type="predicted"/>
<sequence>MTWSDGAEIVSYNKIKETYTQELDTNNTCPSSILHLLYQNHSIPREHLILVTYGRIDSEEVNDCDEFVTKNHIVFKYVIAYVIGDGGDLSFGTAFARNCGSITYEVKESGTRAIMGAYSSDFTELEKN</sequence>
<keyword evidence="2" id="KW-1185">Reference proteome</keyword>
<reference evidence="1 2" key="1">
    <citation type="submission" date="2024-04" db="EMBL/GenBank/DDBJ databases">
        <title>Tritrichomonas musculus Genome.</title>
        <authorList>
            <person name="Alves-Ferreira E."/>
            <person name="Grigg M."/>
            <person name="Lorenzi H."/>
            <person name="Galac M."/>
        </authorList>
    </citation>
    <scope>NUCLEOTIDE SEQUENCE [LARGE SCALE GENOMIC DNA]</scope>
    <source>
        <strain evidence="1 2">EAF2021</strain>
    </source>
</reference>
<organism evidence="1 2">
    <name type="scientific">Tritrichomonas musculus</name>
    <dbReference type="NCBI Taxonomy" id="1915356"/>
    <lineage>
        <taxon>Eukaryota</taxon>
        <taxon>Metamonada</taxon>
        <taxon>Parabasalia</taxon>
        <taxon>Tritrichomonadida</taxon>
        <taxon>Tritrichomonadidae</taxon>
        <taxon>Tritrichomonas</taxon>
    </lineage>
</organism>
<dbReference type="Proteomes" id="UP001470230">
    <property type="component" value="Unassembled WGS sequence"/>
</dbReference>
<protein>
    <submittedName>
        <fullName evidence="1">Uncharacterized protein</fullName>
    </submittedName>
</protein>